<dbReference type="Proteomes" id="UP001140560">
    <property type="component" value="Unassembled WGS sequence"/>
</dbReference>
<comment type="caution">
    <text evidence="3">The sequence shown here is derived from an EMBL/GenBank/DDBJ whole genome shotgun (WGS) entry which is preliminary data.</text>
</comment>
<feature type="region of interest" description="Disordered" evidence="1">
    <location>
        <begin position="389"/>
        <end position="411"/>
    </location>
</feature>
<evidence type="ECO:0000313" key="3">
    <source>
        <dbReference type="EMBL" id="KAJ4376369.1"/>
    </source>
</evidence>
<keyword evidence="4" id="KW-1185">Reference proteome</keyword>
<organism evidence="3 4">
    <name type="scientific">Neocucurbitaria cava</name>
    <dbReference type="NCBI Taxonomy" id="798079"/>
    <lineage>
        <taxon>Eukaryota</taxon>
        <taxon>Fungi</taxon>
        <taxon>Dikarya</taxon>
        <taxon>Ascomycota</taxon>
        <taxon>Pezizomycotina</taxon>
        <taxon>Dothideomycetes</taxon>
        <taxon>Pleosporomycetidae</taxon>
        <taxon>Pleosporales</taxon>
        <taxon>Pleosporineae</taxon>
        <taxon>Cucurbitariaceae</taxon>
        <taxon>Neocucurbitaria</taxon>
    </lineage>
</organism>
<dbReference type="Pfam" id="PF25053">
    <property type="entry name" value="DUF7791"/>
    <property type="match status" value="1"/>
</dbReference>
<dbReference type="EMBL" id="JAPEUY010000002">
    <property type="protein sequence ID" value="KAJ4376369.1"/>
    <property type="molecule type" value="Genomic_DNA"/>
</dbReference>
<name>A0A9W8YGG0_9PLEO</name>
<dbReference type="PANTHER" id="PTHR10039">
    <property type="entry name" value="AMELOGENIN"/>
    <property type="match status" value="1"/>
</dbReference>
<accession>A0A9W8YGG0</accession>
<dbReference type="InterPro" id="IPR056693">
    <property type="entry name" value="DUF7791"/>
</dbReference>
<dbReference type="PANTHER" id="PTHR10039:SF5">
    <property type="entry name" value="NACHT DOMAIN-CONTAINING PROTEIN"/>
    <property type="match status" value="1"/>
</dbReference>
<feature type="domain" description="DUF7791" evidence="2">
    <location>
        <begin position="78"/>
        <end position="228"/>
    </location>
</feature>
<evidence type="ECO:0000259" key="2">
    <source>
        <dbReference type="Pfam" id="PF25053"/>
    </source>
</evidence>
<sequence length="458" mass="52186">MLKFITDQQARLSNNIVSRSEGIFLWVVLVTRSLRESFDDGRDLADFEAELAELPNELQSLYEHLLSSVPNSRLVQRRMYQIFAMTQELEKQKGRLLLLSTLFLGDYEKDPEFATHDPFIFNSQQSNSELVQPYDYKDMASRARKLVQGYCKGLLEVRHYPVTNRFQIYTPPDEIFDCLTFTHRTATEFLQRPDIQSRTRAALAGFDVVDAASQLFLATVRLVRQPQANGTLWARLARIILQLRAIHQKDQAPYDYLTSLESTFNYVFEHQDLRWASWITGIHIKEEKVVVEGQYVENLSSPTMKLLLSRNRKGVSLRELVQLWNFDNKTEILQLIEESGPSPWLPNKVNNDSVHSLASPRTKTSQVLHDDRVLPGTSSMDIESTLQTEGSALDSKVASSTLPTPTIRAGTDAQMTTSGLGHKLLQQMHSRGAIFGIFSMDLLHSSHESMADFDQVCL</sequence>
<gene>
    <name evidence="3" type="ORF">N0V83_001652</name>
</gene>
<dbReference type="OrthoDB" id="443402at2759"/>
<evidence type="ECO:0000313" key="4">
    <source>
        <dbReference type="Proteomes" id="UP001140560"/>
    </source>
</evidence>
<protein>
    <recommendedName>
        <fullName evidence="2">DUF7791 domain-containing protein</fullName>
    </recommendedName>
</protein>
<reference evidence="3" key="1">
    <citation type="submission" date="2022-10" db="EMBL/GenBank/DDBJ databases">
        <title>Tapping the CABI collections for fungal endophytes: first genome assemblies for Collariella, Neodidymelliopsis, Ascochyta clinopodiicola, Didymella pomorum, Didymosphaeria variabile, Neocosmospora piperis and Neocucurbitaria cava.</title>
        <authorList>
            <person name="Hill R."/>
        </authorList>
    </citation>
    <scope>NUCLEOTIDE SEQUENCE</scope>
    <source>
        <strain evidence="3">IMI 356814</strain>
    </source>
</reference>
<dbReference type="AlphaFoldDB" id="A0A9W8YGG0"/>
<proteinExistence type="predicted"/>
<evidence type="ECO:0000256" key="1">
    <source>
        <dbReference type="SAM" id="MobiDB-lite"/>
    </source>
</evidence>